<dbReference type="Proteomes" id="UP000239698">
    <property type="component" value="Unassembled WGS sequence"/>
</dbReference>
<sequence length="252" mass="26588">MRVVIVGGGISGNAIKRAVEKRGAEALMLSRKSGFDVLKDDAAKRLEATGADAVVEAAGHFTMSSKVAKKFFTQSTKVVSAASRAMGARHVLLSIVNCGLPIVQGYGYFAGKTAQEKLARKTSEHLTIVRSTQWYEFAGQNLERMKLGPIALVPGMTIAPVSLDAVADLVAECALGLRAQGEYDITGPETTTLWDMTKALPNKTVKPLPMPIPGGLGRAFRDGTLVPGADAEVVGPTFSAWLRSAATTQSGK</sequence>
<keyword evidence="4" id="KW-1185">Reference proteome</keyword>
<dbReference type="EMBL" id="PSVT01000013">
    <property type="protein sequence ID" value="PPH77038.1"/>
    <property type="molecule type" value="Genomic_DNA"/>
</dbReference>
<dbReference type="AlphaFoldDB" id="A0ABD6W7V8"/>
<evidence type="ECO:0000313" key="2">
    <source>
        <dbReference type="EMBL" id="PPH77038.1"/>
    </source>
</evidence>
<dbReference type="InterPro" id="IPR036291">
    <property type="entry name" value="NAD(P)-bd_dom_sf"/>
</dbReference>
<dbReference type="KEGG" id="rry:C1O28_02600"/>
<name>A0ABD6W7V8_RATRA</name>
<evidence type="ECO:0000313" key="4">
    <source>
        <dbReference type="Proteomes" id="UP000239698"/>
    </source>
</evidence>
<evidence type="ECO:0000313" key="3">
    <source>
        <dbReference type="Proteomes" id="UP000237881"/>
    </source>
</evidence>
<protein>
    <submittedName>
        <fullName evidence="1">NADH(P)-binding protein</fullName>
    </submittedName>
</protein>
<dbReference type="Proteomes" id="UP000237881">
    <property type="component" value="Unassembled WGS sequence"/>
</dbReference>
<organism evidence="1 3">
    <name type="scientific">Rathayibacter rathayi</name>
    <name type="common">Corynebacterium rathayi</name>
    <dbReference type="NCBI Taxonomy" id="33887"/>
    <lineage>
        <taxon>Bacteria</taxon>
        <taxon>Bacillati</taxon>
        <taxon>Actinomycetota</taxon>
        <taxon>Actinomycetes</taxon>
        <taxon>Micrococcales</taxon>
        <taxon>Microbacteriaceae</taxon>
        <taxon>Rathayibacter</taxon>
    </lineage>
</organism>
<gene>
    <name evidence="1" type="ORF">C5C04_09925</name>
    <name evidence="2" type="ORF">C5C40_07775</name>
</gene>
<dbReference type="EMBL" id="PSUL01000022">
    <property type="protein sequence ID" value="PPF13020.1"/>
    <property type="molecule type" value="Genomic_DNA"/>
</dbReference>
<evidence type="ECO:0000313" key="1">
    <source>
        <dbReference type="EMBL" id="PPF13020.1"/>
    </source>
</evidence>
<dbReference type="Gene3D" id="3.40.50.720">
    <property type="entry name" value="NAD(P)-binding Rossmann-like Domain"/>
    <property type="match status" value="1"/>
</dbReference>
<reference evidence="3 4" key="1">
    <citation type="submission" date="2018-02" db="EMBL/GenBank/DDBJ databases">
        <title>Bacteriophage NCPPB3778 and a type I-E CRISPR drive the evolution of the US Biological Select Agent, Rathayibacter toxicus.</title>
        <authorList>
            <person name="Davis E.W.II."/>
            <person name="Tabima J.F."/>
            <person name="Weisberg A.J."/>
            <person name="Lopes L.D."/>
            <person name="Wiseman M.S."/>
            <person name="Wiseman M.S."/>
            <person name="Pupko T."/>
            <person name="Belcher M.S."/>
            <person name="Sechler A.J."/>
            <person name="Tancos M.A."/>
            <person name="Schroeder B.K."/>
            <person name="Murray T.D."/>
            <person name="Luster D.G."/>
            <person name="Schneider W.L."/>
            <person name="Rogers E."/>
            <person name="Andreote F.D."/>
            <person name="Grunwald N.J."/>
            <person name="Putnam M.L."/>
            <person name="Chang J.H."/>
        </authorList>
    </citation>
    <scope>NUCLEOTIDE SEQUENCE [LARGE SCALE GENOMIC DNA]</scope>
    <source>
        <strain evidence="2 4">AY1D6</strain>
        <strain evidence="1 3">AY1I9</strain>
    </source>
</reference>
<dbReference type="SUPFAM" id="SSF51735">
    <property type="entry name" value="NAD(P)-binding Rossmann-fold domains"/>
    <property type="match status" value="1"/>
</dbReference>
<comment type="caution">
    <text evidence="1">The sequence shown here is derived from an EMBL/GenBank/DDBJ whole genome shotgun (WGS) entry which is preliminary data.</text>
</comment>
<accession>A0ABD6W7V8</accession>
<proteinExistence type="predicted"/>